<evidence type="ECO:0000313" key="1">
    <source>
        <dbReference type="EMBL" id="RDB14726.1"/>
    </source>
</evidence>
<organism evidence="1 2">
    <name type="scientific">Hypsizygus marmoreus</name>
    <name type="common">White beech mushroom</name>
    <name type="synonym">Agaricus marmoreus</name>
    <dbReference type="NCBI Taxonomy" id="39966"/>
    <lineage>
        <taxon>Eukaryota</taxon>
        <taxon>Fungi</taxon>
        <taxon>Dikarya</taxon>
        <taxon>Basidiomycota</taxon>
        <taxon>Agaricomycotina</taxon>
        <taxon>Agaricomycetes</taxon>
        <taxon>Agaricomycetidae</taxon>
        <taxon>Agaricales</taxon>
        <taxon>Tricholomatineae</taxon>
        <taxon>Lyophyllaceae</taxon>
        <taxon>Hypsizygus</taxon>
    </lineage>
</organism>
<keyword evidence="2" id="KW-1185">Reference proteome</keyword>
<accession>A0A369J793</accession>
<name>A0A369J793_HYPMA</name>
<protein>
    <submittedName>
        <fullName evidence="1">Uncharacterized protein</fullName>
    </submittedName>
</protein>
<dbReference type="InParanoid" id="A0A369J793"/>
<dbReference type="AlphaFoldDB" id="A0A369J793"/>
<gene>
    <name evidence="1" type="ORF">Hypma_016216</name>
</gene>
<sequence>MNYSGDPGLYSHDLFSQEVLAILGEAASTELGNAVWPPSSTNSVCTMSYLHFATAHPDADASGVSDSQEAEIDAQLAFLLQATSPVPQQGPSLPQYGPLSAFLYNPVASGVPQPMHTPAPAPAPQPVLPPIPPPVPLAPHLTPTSEHPRHWAEGMPPPVKNTLQTLFPQLYLPNPPTQIIEFLIGGGITYLQTVLDLCPIIPPPPDVPDMEHTPPKRSALAQAEATKLRNDLVNGDPHGWGIIIPLVEDMLGRSLCALPTDVMADHVNVIRRYFIRGLCVSAMYATGLRSASNPDWLPSAKVGGVDVGSPFAPSERVYHMVWALPISDVIIVTFDLRSVSTQVGHYLKKGGFNDNDTTDDHLPTIFEMVHSIELGWFDRYNATVISMFNPVEFSGCASRYGLAHTTFNATKKFGIYGFWFTLLENISDVAHAANIERIIITFLKIIKKLPAVENLAEPFRTHLLKRINQLQLNERTKQDFLHYISVSASSKTDSRRQPARQHCDDICKKDLEISIANNPSTLRRPGRVGVSIEHLSIRRPHPSDPTVWLGLENRSQPGIIEASFSLKLHLIYQYISIYQGAVAFGIPNGGQ</sequence>
<reference evidence="1" key="1">
    <citation type="submission" date="2018-04" db="EMBL/GenBank/DDBJ databases">
        <title>Whole genome sequencing of Hypsizygus marmoreus.</title>
        <authorList>
            <person name="Choi I.-G."/>
            <person name="Min B."/>
            <person name="Kim J.-G."/>
            <person name="Kim S."/>
            <person name="Oh Y.-L."/>
            <person name="Kong W.-S."/>
            <person name="Park H."/>
            <person name="Jeong J."/>
            <person name="Song E.-S."/>
        </authorList>
    </citation>
    <scope>NUCLEOTIDE SEQUENCE [LARGE SCALE GENOMIC DNA]</scope>
    <source>
        <strain evidence="1">51987-8</strain>
    </source>
</reference>
<proteinExistence type="predicted"/>
<dbReference type="EMBL" id="LUEZ02000096">
    <property type="protein sequence ID" value="RDB14726.1"/>
    <property type="molecule type" value="Genomic_DNA"/>
</dbReference>
<dbReference type="Proteomes" id="UP000076154">
    <property type="component" value="Unassembled WGS sequence"/>
</dbReference>
<evidence type="ECO:0000313" key="2">
    <source>
        <dbReference type="Proteomes" id="UP000076154"/>
    </source>
</evidence>
<comment type="caution">
    <text evidence="1">The sequence shown here is derived from an EMBL/GenBank/DDBJ whole genome shotgun (WGS) entry which is preliminary data.</text>
</comment>